<keyword evidence="3" id="KW-0732">Signal</keyword>
<evidence type="ECO:0000256" key="6">
    <source>
        <dbReference type="ARBA" id="ARBA00029467"/>
    </source>
</evidence>
<reference evidence="8" key="1">
    <citation type="submission" date="2017-07" db="EMBL/GenBank/DDBJ databases">
        <title>Taro Niue Genome Assembly and Annotation.</title>
        <authorList>
            <person name="Atibalentja N."/>
            <person name="Keating K."/>
            <person name="Fields C.J."/>
        </authorList>
    </citation>
    <scope>NUCLEOTIDE SEQUENCE</scope>
    <source>
        <strain evidence="8">Niue_2</strain>
        <tissue evidence="8">Leaf</tissue>
    </source>
</reference>
<feature type="transmembrane region" description="Helical" evidence="7">
    <location>
        <begin position="6"/>
        <end position="25"/>
    </location>
</feature>
<evidence type="ECO:0000256" key="4">
    <source>
        <dbReference type="ARBA" id="ARBA00022989"/>
    </source>
</evidence>
<proteinExistence type="inferred from homology"/>
<dbReference type="InterPro" id="IPR052222">
    <property type="entry name" value="DESIGUAL"/>
</dbReference>
<comment type="caution">
    <text evidence="8">The sequence shown here is derived from an EMBL/GenBank/DDBJ whole genome shotgun (WGS) entry which is preliminary data.</text>
</comment>
<keyword evidence="9" id="KW-1185">Reference proteome</keyword>
<evidence type="ECO:0000256" key="7">
    <source>
        <dbReference type="SAM" id="Phobius"/>
    </source>
</evidence>
<dbReference type="OrthoDB" id="2015495at2759"/>
<protein>
    <submittedName>
        <fullName evidence="8">Uncharacterized protein</fullName>
    </submittedName>
</protein>
<keyword evidence="4 7" id="KW-1133">Transmembrane helix</keyword>
<accession>A0A843UD42</accession>
<dbReference type="Pfam" id="PF06749">
    <property type="entry name" value="DUF1218"/>
    <property type="match status" value="1"/>
</dbReference>
<feature type="transmembrane region" description="Helical" evidence="7">
    <location>
        <begin position="108"/>
        <end position="133"/>
    </location>
</feature>
<dbReference type="GO" id="GO:0012505">
    <property type="term" value="C:endomembrane system"/>
    <property type="evidence" value="ECO:0007669"/>
    <property type="project" value="UniProtKB-SubCell"/>
</dbReference>
<evidence type="ECO:0000256" key="1">
    <source>
        <dbReference type="ARBA" id="ARBA00004127"/>
    </source>
</evidence>
<dbReference type="EMBL" id="NMUH01000478">
    <property type="protein sequence ID" value="MQL79840.1"/>
    <property type="molecule type" value="Genomic_DNA"/>
</dbReference>
<comment type="subcellular location">
    <subcellularLocation>
        <location evidence="1">Endomembrane system</location>
        <topology evidence="1">Multi-pass membrane protein</topology>
    </subcellularLocation>
</comment>
<dbReference type="PANTHER" id="PTHR31769">
    <property type="entry name" value="OS07G0462200 PROTEIN-RELATED"/>
    <property type="match status" value="1"/>
</dbReference>
<evidence type="ECO:0000256" key="2">
    <source>
        <dbReference type="ARBA" id="ARBA00022692"/>
    </source>
</evidence>
<evidence type="ECO:0000256" key="5">
    <source>
        <dbReference type="ARBA" id="ARBA00023136"/>
    </source>
</evidence>
<dbReference type="Proteomes" id="UP000652761">
    <property type="component" value="Unassembled WGS sequence"/>
</dbReference>
<dbReference type="AlphaFoldDB" id="A0A843UD42"/>
<dbReference type="InterPro" id="IPR009606">
    <property type="entry name" value="DEAL/Modifying_wall_lignin1/2"/>
</dbReference>
<evidence type="ECO:0000256" key="3">
    <source>
        <dbReference type="ARBA" id="ARBA00022729"/>
    </source>
</evidence>
<evidence type="ECO:0000313" key="9">
    <source>
        <dbReference type="Proteomes" id="UP000652761"/>
    </source>
</evidence>
<gene>
    <name evidence="8" type="ORF">Taro_012297</name>
</gene>
<name>A0A843UD42_COLES</name>
<feature type="transmembrane region" description="Helical" evidence="7">
    <location>
        <begin position="162"/>
        <end position="183"/>
    </location>
</feature>
<organism evidence="8 9">
    <name type="scientific">Colocasia esculenta</name>
    <name type="common">Wild taro</name>
    <name type="synonym">Arum esculentum</name>
    <dbReference type="NCBI Taxonomy" id="4460"/>
    <lineage>
        <taxon>Eukaryota</taxon>
        <taxon>Viridiplantae</taxon>
        <taxon>Streptophyta</taxon>
        <taxon>Embryophyta</taxon>
        <taxon>Tracheophyta</taxon>
        <taxon>Spermatophyta</taxon>
        <taxon>Magnoliopsida</taxon>
        <taxon>Liliopsida</taxon>
        <taxon>Araceae</taxon>
        <taxon>Aroideae</taxon>
        <taxon>Colocasieae</taxon>
        <taxon>Colocasia</taxon>
    </lineage>
</organism>
<evidence type="ECO:0000313" key="8">
    <source>
        <dbReference type="EMBL" id="MQL79840.1"/>
    </source>
</evidence>
<keyword evidence="5 7" id="KW-0472">Membrane</keyword>
<comment type="similarity">
    <text evidence="6">Belongs to the DESIGUAL family.</text>
</comment>
<sequence>MAVSLPVVAAISSLHLLAFVFAVGAEMRRNTGKVLPDQYDERAYCVYGSDASTVYGLAAAGLLFVSHAAVNVVTRCLCFGRGLGGGPRCRAICFFSASWKVPRATREILARLLSMAVICVLSFLAAEACLLAGSARNAYHTKYLGYYAKHDLLSCAALRKGIFAASAALILISLVASLAYYWVHSLADAAGWQKHRNEVDLSMADLNPPRNEFVGVKP</sequence>
<keyword evidence="2 7" id="KW-0812">Transmembrane</keyword>